<feature type="transmembrane region" description="Helical" evidence="8">
    <location>
        <begin position="197"/>
        <end position="216"/>
    </location>
</feature>
<dbReference type="NCBIfam" id="TIGR01528">
    <property type="entry name" value="NMN_trans_PnuC"/>
    <property type="match status" value="1"/>
</dbReference>
<dbReference type="PANTHER" id="PTHR36122">
    <property type="entry name" value="NICOTINAMIDE RIBOSIDE TRANSPORTER PNUC"/>
    <property type="match status" value="1"/>
</dbReference>
<keyword evidence="3" id="KW-0813">Transport</keyword>
<comment type="subcellular location">
    <subcellularLocation>
        <location evidence="1">Cell membrane</location>
        <topology evidence="1">Multi-pass membrane protein</topology>
    </subcellularLocation>
</comment>
<dbReference type="GO" id="GO:0005886">
    <property type="term" value="C:plasma membrane"/>
    <property type="evidence" value="ECO:0007669"/>
    <property type="project" value="UniProtKB-SubCell"/>
</dbReference>
<comment type="similarity">
    <text evidence="2">Belongs to the nicotinamide ribonucleoside (NR) uptake permease (TC 4.B.1) family.</text>
</comment>
<keyword evidence="7 8" id="KW-0472">Membrane</keyword>
<evidence type="ECO:0000313" key="9">
    <source>
        <dbReference type="EMBL" id="CAA9262610.1"/>
    </source>
</evidence>
<protein>
    <recommendedName>
        <fullName evidence="10">Ribosyl nicotinamide transporter, PnuC-like</fullName>
    </recommendedName>
</protein>
<feature type="transmembrane region" description="Helical" evidence="8">
    <location>
        <begin position="175"/>
        <end position="191"/>
    </location>
</feature>
<accession>A0A6J4IUS6</accession>
<keyword evidence="4" id="KW-1003">Cell membrane</keyword>
<proteinExistence type="inferred from homology"/>
<dbReference type="GO" id="GO:0034257">
    <property type="term" value="F:nicotinamide riboside transmembrane transporter activity"/>
    <property type="evidence" value="ECO:0007669"/>
    <property type="project" value="InterPro"/>
</dbReference>
<evidence type="ECO:0000256" key="5">
    <source>
        <dbReference type="ARBA" id="ARBA00022692"/>
    </source>
</evidence>
<feature type="transmembrane region" description="Helical" evidence="8">
    <location>
        <begin position="20"/>
        <end position="43"/>
    </location>
</feature>
<gene>
    <name evidence="9" type="ORF">AVDCRST_MAG63-3217</name>
</gene>
<dbReference type="InterPro" id="IPR006419">
    <property type="entry name" value="NMN_transpt_PnuC"/>
</dbReference>
<dbReference type="AlphaFoldDB" id="A0A6J4IUS6"/>
<dbReference type="Pfam" id="PF04973">
    <property type="entry name" value="NMN_transporter"/>
    <property type="match status" value="1"/>
</dbReference>
<evidence type="ECO:0000256" key="4">
    <source>
        <dbReference type="ARBA" id="ARBA00022475"/>
    </source>
</evidence>
<organism evidence="9">
    <name type="scientific">uncultured Armatimonadetes bacterium</name>
    <dbReference type="NCBI Taxonomy" id="157466"/>
    <lineage>
        <taxon>Bacteria</taxon>
        <taxon>Bacillati</taxon>
        <taxon>Armatimonadota</taxon>
        <taxon>environmental samples</taxon>
    </lineage>
</organism>
<feature type="transmembrane region" description="Helical" evidence="8">
    <location>
        <begin position="114"/>
        <end position="132"/>
    </location>
</feature>
<sequence length="235" mass="26383">MESLFSSGVLRFLSVERIAFTVLGYPLSYVELIGTVFNLWSVWLATKNRVATWPVGFVGVLLFLALFYQVRLYSDVVEQIYYLFACAYGWWQWGRASGPNPKKSLPIRFSTVRTLLIAGLVTIVLSLAAGAFTSRMHLLYPALFPEAASYPYLDAATTVGSFTATFLMALRRLECWIYWLVIDTVGVGLYFTKDVRFVALLYVIFLVLAASGLRLWMREARKEAGRGPVEAPAAT</sequence>
<evidence type="ECO:0000256" key="1">
    <source>
        <dbReference type="ARBA" id="ARBA00004651"/>
    </source>
</evidence>
<feature type="transmembrane region" description="Helical" evidence="8">
    <location>
        <begin position="152"/>
        <end position="170"/>
    </location>
</feature>
<dbReference type="EMBL" id="CADCTO010000324">
    <property type="protein sequence ID" value="CAA9262610.1"/>
    <property type="molecule type" value="Genomic_DNA"/>
</dbReference>
<evidence type="ECO:0000256" key="2">
    <source>
        <dbReference type="ARBA" id="ARBA00006669"/>
    </source>
</evidence>
<evidence type="ECO:0000256" key="8">
    <source>
        <dbReference type="SAM" id="Phobius"/>
    </source>
</evidence>
<dbReference type="PANTHER" id="PTHR36122:SF2">
    <property type="entry name" value="NICOTINAMIDE RIBOSIDE TRANSPORTER PNUC"/>
    <property type="match status" value="1"/>
</dbReference>
<keyword evidence="6 8" id="KW-1133">Transmembrane helix</keyword>
<keyword evidence="5 8" id="KW-0812">Transmembrane</keyword>
<evidence type="ECO:0000256" key="6">
    <source>
        <dbReference type="ARBA" id="ARBA00022989"/>
    </source>
</evidence>
<evidence type="ECO:0008006" key="10">
    <source>
        <dbReference type="Google" id="ProtNLM"/>
    </source>
</evidence>
<evidence type="ECO:0000256" key="3">
    <source>
        <dbReference type="ARBA" id="ARBA00022448"/>
    </source>
</evidence>
<feature type="transmembrane region" description="Helical" evidence="8">
    <location>
        <begin position="50"/>
        <end position="70"/>
    </location>
</feature>
<evidence type="ECO:0000256" key="7">
    <source>
        <dbReference type="ARBA" id="ARBA00023136"/>
    </source>
</evidence>
<name>A0A6J4IUS6_9BACT</name>
<reference evidence="9" key="1">
    <citation type="submission" date="2020-02" db="EMBL/GenBank/DDBJ databases">
        <authorList>
            <person name="Meier V. D."/>
        </authorList>
    </citation>
    <scope>NUCLEOTIDE SEQUENCE</scope>
    <source>
        <strain evidence="9">AVDCRST_MAG63</strain>
    </source>
</reference>